<accession>A0A1B7JS19</accession>
<comment type="caution">
    <text evidence="1">The sequence shown here is derived from an EMBL/GenBank/DDBJ whole genome shotgun (WGS) entry which is preliminary data.</text>
</comment>
<evidence type="ECO:0000313" key="2">
    <source>
        <dbReference type="Proteomes" id="UP000078386"/>
    </source>
</evidence>
<dbReference type="PATRIC" id="fig|1354264.4.peg.3229"/>
<dbReference type="Proteomes" id="UP000078386">
    <property type="component" value="Unassembled WGS sequence"/>
</dbReference>
<name>A0A1B7JS19_9ENTR</name>
<gene>
    <name evidence="1" type="ORF">M989_03096</name>
</gene>
<dbReference type="EMBL" id="LXEU01000063">
    <property type="protein sequence ID" value="OAT50687.1"/>
    <property type="molecule type" value="Genomic_DNA"/>
</dbReference>
<protein>
    <submittedName>
        <fullName evidence="1">Uncharacterized protein</fullName>
    </submittedName>
</protein>
<organism evidence="1 2">
    <name type="scientific">Kluyvera georgiana ATCC 51603</name>
    <dbReference type="NCBI Taxonomy" id="1354264"/>
    <lineage>
        <taxon>Bacteria</taxon>
        <taxon>Pseudomonadati</taxon>
        <taxon>Pseudomonadota</taxon>
        <taxon>Gammaproteobacteria</taxon>
        <taxon>Enterobacterales</taxon>
        <taxon>Enterobacteriaceae</taxon>
        <taxon>Kluyvera</taxon>
    </lineage>
</organism>
<keyword evidence="2" id="KW-1185">Reference proteome</keyword>
<dbReference type="RefSeq" id="WP_004115528.1">
    <property type="nucleotide sequence ID" value="NZ_LXEU01000063.1"/>
</dbReference>
<dbReference type="AlphaFoldDB" id="A0A1B7JS19"/>
<evidence type="ECO:0000313" key="1">
    <source>
        <dbReference type="EMBL" id="OAT50687.1"/>
    </source>
</evidence>
<reference evidence="1 2" key="1">
    <citation type="submission" date="2016-04" db="EMBL/GenBank/DDBJ databases">
        <title>ATOL: Assembling a taxonomically balanced genome-scale reconstruction of the evolutionary history of the Enterobacteriaceae.</title>
        <authorList>
            <person name="Plunkett G.III."/>
            <person name="Neeno-Eckwall E.C."/>
            <person name="Glasner J.D."/>
            <person name="Perna N.T."/>
        </authorList>
    </citation>
    <scope>NUCLEOTIDE SEQUENCE [LARGE SCALE GENOMIC DNA]</scope>
    <source>
        <strain evidence="1 2">ATCC 51603</strain>
    </source>
</reference>
<sequence length="125" mass="14008">MMTLKYPEPAIHEHSGGALFTLSPQGEPGVLPATHQHLVRLRAMLRQRLTGPVKMTCHPHRVGLSSSVAIYLEGKLKQAVNILITVTGQTSWPQEEEYAHPRWYITVPDSADLVYLMLWINGLDV</sequence>
<proteinExistence type="predicted"/>